<evidence type="ECO:0000256" key="2">
    <source>
        <dbReference type="ARBA" id="ARBA00022649"/>
    </source>
</evidence>
<protein>
    <recommendedName>
        <fullName evidence="3">Toxin</fullName>
    </recommendedName>
</protein>
<dbReference type="SUPFAM" id="SSF143011">
    <property type="entry name" value="RelE-like"/>
    <property type="match status" value="1"/>
</dbReference>
<evidence type="ECO:0000256" key="1">
    <source>
        <dbReference type="ARBA" id="ARBA00006226"/>
    </source>
</evidence>
<dbReference type="PIRSF" id="PIRSF029218">
    <property type="entry name" value="ParE"/>
    <property type="match status" value="1"/>
</dbReference>
<evidence type="ECO:0000313" key="5">
    <source>
        <dbReference type="Proteomes" id="UP000054600"/>
    </source>
</evidence>
<dbReference type="STRING" id="1122169.Lsha_1428"/>
<comment type="similarity">
    <text evidence="1 3">Belongs to the RelE toxin family.</text>
</comment>
<dbReference type="PANTHER" id="PTHR33755:SF9">
    <property type="entry name" value="TOXIN PARE1"/>
    <property type="match status" value="1"/>
</dbReference>
<dbReference type="EMBL" id="LNYW01000043">
    <property type="protein sequence ID" value="KTD60711.1"/>
    <property type="molecule type" value="Genomic_DNA"/>
</dbReference>
<evidence type="ECO:0000256" key="3">
    <source>
        <dbReference type="PIRNR" id="PIRNR029218"/>
    </source>
</evidence>
<dbReference type="InterPro" id="IPR028344">
    <property type="entry name" value="ParE1/4"/>
</dbReference>
<dbReference type="InterPro" id="IPR051803">
    <property type="entry name" value="TA_system_RelE-like_toxin"/>
</dbReference>
<dbReference type="eggNOG" id="COG3668">
    <property type="taxonomic scope" value="Bacteria"/>
</dbReference>
<dbReference type="Gene3D" id="3.30.2310.20">
    <property type="entry name" value="RelE-like"/>
    <property type="match status" value="1"/>
</dbReference>
<comment type="caution">
    <text evidence="4">The sequence shown here is derived from an EMBL/GenBank/DDBJ whole genome shotgun (WGS) entry which is preliminary data.</text>
</comment>
<accession>A0A0W0YV25</accession>
<proteinExistence type="inferred from homology"/>
<organism evidence="4 5">
    <name type="scientific">Legionella shakespearei DSM 23087</name>
    <dbReference type="NCBI Taxonomy" id="1122169"/>
    <lineage>
        <taxon>Bacteria</taxon>
        <taxon>Pseudomonadati</taxon>
        <taxon>Pseudomonadota</taxon>
        <taxon>Gammaproteobacteria</taxon>
        <taxon>Legionellales</taxon>
        <taxon>Legionellaceae</taxon>
        <taxon>Legionella</taxon>
    </lineage>
</organism>
<reference evidence="4 5" key="1">
    <citation type="submission" date="2015-11" db="EMBL/GenBank/DDBJ databases">
        <title>Genomic analysis of 38 Legionella species identifies large and diverse effector repertoires.</title>
        <authorList>
            <person name="Burstein D."/>
            <person name="Amaro F."/>
            <person name="Zusman T."/>
            <person name="Lifshitz Z."/>
            <person name="Cohen O."/>
            <person name="Gilbert J.A."/>
            <person name="Pupko T."/>
            <person name="Shuman H.A."/>
            <person name="Segal G."/>
        </authorList>
    </citation>
    <scope>NUCLEOTIDE SEQUENCE [LARGE SCALE GENOMIC DNA]</scope>
    <source>
        <strain evidence="4 5">ATCC 49655</strain>
    </source>
</reference>
<dbReference type="InterPro" id="IPR035093">
    <property type="entry name" value="RelE/ParE_toxin_dom_sf"/>
</dbReference>
<evidence type="ECO:0000313" key="4">
    <source>
        <dbReference type="EMBL" id="KTD60711.1"/>
    </source>
</evidence>
<gene>
    <name evidence="4" type="ORF">Lsha_1428</name>
</gene>
<sequence>MIQYQLTSNAKEDLIHIRRFTLNHWGAQHSAKYLEEIKSRIQLLAEMPLIEQNCFEDVRKDVYRFLYGAHTIYYIVTPETITIIAILHQSMIPASHLGNRL</sequence>
<dbReference type="OrthoDB" id="516834at2"/>
<dbReference type="RefSeq" id="WP_018577622.1">
    <property type="nucleotide sequence ID" value="NZ_KB892404.1"/>
</dbReference>
<dbReference type="InterPro" id="IPR007712">
    <property type="entry name" value="RelE/ParE_toxin"/>
</dbReference>
<dbReference type="AlphaFoldDB" id="A0A0W0YV25"/>
<dbReference type="PATRIC" id="fig|1122169.6.peg.1643"/>
<keyword evidence="2" id="KW-1277">Toxin-antitoxin system</keyword>
<keyword evidence="5" id="KW-1185">Reference proteome</keyword>
<dbReference type="PANTHER" id="PTHR33755">
    <property type="entry name" value="TOXIN PARE1-RELATED"/>
    <property type="match status" value="1"/>
</dbReference>
<dbReference type="Pfam" id="PF05016">
    <property type="entry name" value="ParE_toxin"/>
    <property type="match status" value="1"/>
</dbReference>
<name>A0A0W0YV25_9GAMM</name>
<dbReference type="Proteomes" id="UP000054600">
    <property type="component" value="Unassembled WGS sequence"/>
</dbReference>